<dbReference type="PANTHER" id="PTHR15020">
    <property type="entry name" value="FLAVIN REDUCTASE-RELATED"/>
    <property type="match status" value="1"/>
</dbReference>
<feature type="domain" description="NAD(P)-binding" evidence="1">
    <location>
        <begin position="8"/>
        <end position="193"/>
    </location>
</feature>
<evidence type="ECO:0000313" key="3">
    <source>
        <dbReference type="Proteomes" id="UP001597347"/>
    </source>
</evidence>
<accession>A0ABW4LD81</accession>
<dbReference type="InterPro" id="IPR036291">
    <property type="entry name" value="NAD(P)-bd_dom_sf"/>
</dbReference>
<name>A0ABW4LD81_9MICO</name>
<comment type="caution">
    <text evidence="2">The sequence shown here is derived from an EMBL/GenBank/DDBJ whole genome shotgun (WGS) entry which is preliminary data.</text>
</comment>
<reference evidence="3" key="1">
    <citation type="journal article" date="2019" name="Int. J. Syst. Evol. Microbiol.">
        <title>The Global Catalogue of Microorganisms (GCM) 10K type strain sequencing project: providing services to taxonomists for standard genome sequencing and annotation.</title>
        <authorList>
            <consortium name="The Broad Institute Genomics Platform"/>
            <consortium name="The Broad Institute Genome Sequencing Center for Infectious Disease"/>
            <person name="Wu L."/>
            <person name="Ma J."/>
        </authorList>
    </citation>
    <scope>NUCLEOTIDE SEQUENCE [LARGE SCALE GENOMIC DNA]</scope>
    <source>
        <strain evidence="3">CGMCC 1.12471</strain>
    </source>
</reference>
<dbReference type="PANTHER" id="PTHR15020:SF50">
    <property type="entry name" value="UPF0659 PROTEIN YMR090W"/>
    <property type="match status" value="1"/>
</dbReference>
<sequence length="218" mass="22011">MSTVVIVGGHGKVALLAAQALSGQGHAVRSTIRDEAQGADVEAAGAVPWTLDLEAADTGDVAEALRGADAVVFSAGAGGKGGPERTRAVDLEGARRTIAAAEQAGVRRFVMVSAIGVDEPLPDDTADGWRAYVESKREADATLRGSGLDYTIVRPGRLTDGPATNSVRIGRGIEGGEVPRADVAAVIAAVLADDSTIGAQFDLVSGDAAISDALAALQ</sequence>
<dbReference type="Gene3D" id="3.40.50.720">
    <property type="entry name" value="NAD(P)-binding Rossmann-like Domain"/>
    <property type="match status" value="1"/>
</dbReference>
<dbReference type="SUPFAM" id="SSF51735">
    <property type="entry name" value="NAD(P)-binding Rossmann-fold domains"/>
    <property type="match status" value="1"/>
</dbReference>
<dbReference type="Pfam" id="PF13460">
    <property type="entry name" value="NAD_binding_10"/>
    <property type="match status" value="1"/>
</dbReference>
<evidence type="ECO:0000259" key="1">
    <source>
        <dbReference type="Pfam" id="PF13460"/>
    </source>
</evidence>
<evidence type="ECO:0000313" key="2">
    <source>
        <dbReference type="EMBL" id="MFD1720685.1"/>
    </source>
</evidence>
<dbReference type="RefSeq" id="WP_377932247.1">
    <property type="nucleotide sequence ID" value="NZ_JBHUEA010000004.1"/>
</dbReference>
<dbReference type="Proteomes" id="UP001597347">
    <property type="component" value="Unassembled WGS sequence"/>
</dbReference>
<organism evidence="2 3">
    <name type="scientific">Amnibacterium endophyticum</name>
    <dbReference type="NCBI Taxonomy" id="2109337"/>
    <lineage>
        <taxon>Bacteria</taxon>
        <taxon>Bacillati</taxon>
        <taxon>Actinomycetota</taxon>
        <taxon>Actinomycetes</taxon>
        <taxon>Micrococcales</taxon>
        <taxon>Microbacteriaceae</taxon>
        <taxon>Amnibacterium</taxon>
    </lineage>
</organism>
<keyword evidence="3" id="KW-1185">Reference proteome</keyword>
<dbReference type="InterPro" id="IPR016040">
    <property type="entry name" value="NAD(P)-bd_dom"/>
</dbReference>
<dbReference type="EMBL" id="JBHUEA010000004">
    <property type="protein sequence ID" value="MFD1720685.1"/>
    <property type="molecule type" value="Genomic_DNA"/>
</dbReference>
<dbReference type="CDD" id="cd05243">
    <property type="entry name" value="SDR_a5"/>
    <property type="match status" value="1"/>
</dbReference>
<protein>
    <submittedName>
        <fullName evidence="2">SDR family oxidoreductase</fullName>
    </submittedName>
</protein>
<proteinExistence type="predicted"/>
<gene>
    <name evidence="2" type="ORF">ACFSBI_03920</name>
</gene>